<keyword evidence="1" id="KW-1185">Reference proteome</keyword>
<evidence type="ECO:0000313" key="2">
    <source>
        <dbReference type="RefSeq" id="XP_073768830.1"/>
    </source>
</evidence>
<organism evidence="1 2">
    <name type="scientific">Danio rerio</name>
    <name type="common">Zebrafish</name>
    <name type="synonym">Brachydanio rerio</name>
    <dbReference type="NCBI Taxonomy" id="7955"/>
    <lineage>
        <taxon>Eukaryota</taxon>
        <taxon>Metazoa</taxon>
        <taxon>Chordata</taxon>
        <taxon>Craniata</taxon>
        <taxon>Vertebrata</taxon>
        <taxon>Euteleostomi</taxon>
        <taxon>Actinopterygii</taxon>
        <taxon>Neopterygii</taxon>
        <taxon>Teleostei</taxon>
        <taxon>Ostariophysi</taxon>
        <taxon>Cypriniformes</taxon>
        <taxon>Danionidae</taxon>
        <taxon>Danioninae</taxon>
        <taxon>Danio</taxon>
    </lineage>
</organism>
<gene>
    <name evidence="2" type="primary">LOC141376138</name>
</gene>
<proteinExistence type="predicted"/>
<name>A0AC58GGI2_DANRE</name>
<dbReference type="Proteomes" id="UP000000437">
    <property type="component" value="Chromosome 9"/>
</dbReference>
<protein>
    <submittedName>
        <fullName evidence="2">Uncharacterized protein isoform X1</fullName>
    </submittedName>
</protein>
<dbReference type="RefSeq" id="XP_073768830.1">
    <property type="nucleotide sequence ID" value="XM_073912729.1"/>
</dbReference>
<accession>A0AC58GGI2</accession>
<evidence type="ECO:0000313" key="1">
    <source>
        <dbReference type="Proteomes" id="UP000000437"/>
    </source>
</evidence>
<sequence length="233" mass="25952">MFVGGGDAQEVCVKCRGPSGDLLFSQRGLNSISREADPDPFTSCCLSEVIFFDLLSVSGSDVTDPTGIVKIQWRLKTHMRFWNKYDGLLNQVVKAWRIGRSSEKKKSSGNGTQIWNIMRTGDGPEKTGLWSSLYGMLVTHAGISVQQTEPALKLWAVFPLVSLPHGSSSIRPPSTTEELFSLQEEDGEPGNLTSLLFLLREASAGFSLSRQVYSLHLKREALFQRWNKLRQDL</sequence>
<reference evidence="2" key="1">
    <citation type="submission" date="2025-08" db="UniProtKB">
        <authorList>
            <consortium name="RefSeq"/>
        </authorList>
    </citation>
    <scope>IDENTIFICATION</scope>
    <source>
        <strain evidence="2">Tuebingen</strain>
        <tissue evidence="2">Fibroblasts and whole tissue</tissue>
    </source>
</reference>